<evidence type="ECO:0000256" key="1">
    <source>
        <dbReference type="ARBA" id="ARBA00022441"/>
    </source>
</evidence>
<keyword evidence="2" id="KW-0677">Repeat</keyword>
<reference evidence="4 5" key="1">
    <citation type="journal article" date="2016" name="Nat. Commun.">
        <title>Thousands of microbial genomes shed light on interconnected biogeochemical processes in an aquifer system.</title>
        <authorList>
            <person name="Anantharaman K."/>
            <person name="Brown C.T."/>
            <person name="Hug L.A."/>
            <person name="Sharon I."/>
            <person name="Castelle C.J."/>
            <person name="Probst A.J."/>
            <person name="Thomas B.C."/>
            <person name="Singh A."/>
            <person name="Wilkins M.J."/>
            <person name="Karaoz U."/>
            <person name="Brodie E.L."/>
            <person name="Williams K.H."/>
            <person name="Hubbard S.S."/>
            <person name="Banfield J.F."/>
        </authorList>
    </citation>
    <scope>NUCLEOTIDE SEQUENCE [LARGE SCALE GENOMIC DNA]</scope>
</reference>
<dbReference type="EMBL" id="MFJK01000004">
    <property type="protein sequence ID" value="OGG19719.1"/>
    <property type="molecule type" value="Genomic_DNA"/>
</dbReference>
<gene>
    <name evidence="4" type="ORF">A2721_01025</name>
</gene>
<evidence type="ECO:0000256" key="2">
    <source>
        <dbReference type="ARBA" id="ARBA00022737"/>
    </source>
</evidence>
<dbReference type="PANTHER" id="PTHR24412:SF489">
    <property type="entry name" value="RING FINGER DOMAIN AND KELCH REPEAT-CONTAINING PROTEIN DDB_G0271372"/>
    <property type="match status" value="1"/>
</dbReference>
<dbReference type="SMART" id="SM00612">
    <property type="entry name" value="Kelch"/>
    <property type="match status" value="5"/>
</dbReference>
<organism evidence="4 5">
    <name type="scientific">Candidatus Gottesmanbacteria bacterium RIFCSPHIGHO2_01_FULL_47_48</name>
    <dbReference type="NCBI Taxonomy" id="1798381"/>
    <lineage>
        <taxon>Bacteria</taxon>
        <taxon>Candidatus Gottesmaniibacteriota</taxon>
    </lineage>
</organism>
<feature type="domain" description="GPI inositol-deacylase PGAP1-like alpha/beta" evidence="3">
    <location>
        <begin position="351"/>
        <end position="484"/>
    </location>
</feature>
<dbReference type="Pfam" id="PF07819">
    <property type="entry name" value="PGAP1"/>
    <property type="match status" value="1"/>
</dbReference>
<dbReference type="STRING" id="1798381.A2721_01025"/>
<dbReference type="GO" id="GO:0016788">
    <property type="term" value="F:hydrolase activity, acting on ester bonds"/>
    <property type="evidence" value="ECO:0007669"/>
    <property type="project" value="InterPro"/>
</dbReference>
<dbReference type="Pfam" id="PF01344">
    <property type="entry name" value="Kelch_1"/>
    <property type="match status" value="2"/>
</dbReference>
<keyword evidence="1" id="KW-0880">Kelch repeat</keyword>
<dbReference type="SUPFAM" id="SSF117281">
    <property type="entry name" value="Kelch motif"/>
    <property type="match status" value="2"/>
</dbReference>
<evidence type="ECO:0000259" key="3">
    <source>
        <dbReference type="Pfam" id="PF07819"/>
    </source>
</evidence>
<proteinExistence type="predicted"/>
<dbReference type="InterPro" id="IPR015915">
    <property type="entry name" value="Kelch-typ_b-propeller"/>
</dbReference>
<comment type="caution">
    <text evidence="4">The sequence shown here is derived from an EMBL/GenBank/DDBJ whole genome shotgun (WGS) entry which is preliminary data.</text>
</comment>
<dbReference type="Proteomes" id="UP000177871">
    <property type="component" value="Unassembled WGS sequence"/>
</dbReference>
<dbReference type="Gene3D" id="3.40.50.1820">
    <property type="entry name" value="alpha/beta hydrolase"/>
    <property type="match status" value="1"/>
</dbReference>
<dbReference type="PANTHER" id="PTHR24412">
    <property type="entry name" value="KELCH PROTEIN"/>
    <property type="match status" value="1"/>
</dbReference>
<dbReference type="InterPro" id="IPR012908">
    <property type="entry name" value="PGAP1-ab_dom-like"/>
</dbReference>
<protein>
    <recommendedName>
        <fullName evidence="3">GPI inositol-deacylase PGAP1-like alpha/beta domain-containing protein</fullName>
    </recommendedName>
</protein>
<dbReference type="InterPro" id="IPR006652">
    <property type="entry name" value="Kelch_1"/>
</dbReference>
<dbReference type="AlphaFoldDB" id="A0A1F6A4U5"/>
<dbReference type="InterPro" id="IPR029058">
    <property type="entry name" value="AB_hydrolase_fold"/>
</dbReference>
<dbReference type="SUPFAM" id="SSF53474">
    <property type="entry name" value="alpha/beta-Hydrolases"/>
    <property type="match status" value="1"/>
</dbReference>
<accession>A0A1F6A4U5</accession>
<sequence length="758" mass="81911">MKKILSYFLVGFIFFLFISLFPKIAVASDPIGSWTFVSSMNAPRFYHTAVTVGNYIYVIGGSDGTQHIATVERALVNPDGSLGSWESMPSMTTSRMHPAATVYGNYIYVSGGEAVSGGGPVGSVERASIDPDFVLGTWEAISHMPVPREHHAMVALNNHIYVIGGYDGVLPAVQSIIEAAINPDGSLGNWNSTSSLISSRASFTAQANNNRIYVLGGNTDPGTPLNTTEMSLAANDGSLFGWSFASSMQSSRAYLGSSIIANNLFVVGGSDPCGLNSVEGATINPDGGLGNWEMRTPMNEVRKGLAVVAVGNRMYATGGVRECGDGAVLSSVESAVVSLPPPPPPPPSGPHPVVVVPGFGGSFSTKKFILRQDANDYHDWVMMPVKAPEIYDPFMNSLQTLNYLRGDKVFFFAYDFTLSVAETGNWLNEFLENEVLSENPGATVDVVAHSMGGLVTRYCFESVPGCKSKINKIVSAGVPHRGAVDDYFFWEGADFSSMDPMAKYAAKLLLHVYGLPEWNKVKIIQEKVVGAKDFMPIFDYIISKPYASLSDLAKNPVLETLPLSGDFAGKTMTLSGNKPKSTTFEFDVKSPNLLEKFLGQWRDGKPKKKGKDIGDGTVLALSSHVSGALNKGYDLEHGDYLNTDPAVSDILKFLGLSPIGPLALSPTTSSMIFYSEDPEASLSVEAENGEKIVQPDSNVLFILNPKTKKRKINLLALKRASFNVHGWYTSDSGIDRTMNSFSIFLEKNQSKKFDGFFN</sequence>
<evidence type="ECO:0000313" key="5">
    <source>
        <dbReference type="Proteomes" id="UP000177871"/>
    </source>
</evidence>
<name>A0A1F6A4U5_9BACT</name>
<dbReference type="Gene3D" id="2.120.10.80">
    <property type="entry name" value="Kelch-type beta propeller"/>
    <property type="match status" value="2"/>
</dbReference>
<evidence type="ECO:0000313" key="4">
    <source>
        <dbReference type="EMBL" id="OGG19719.1"/>
    </source>
</evidence>